<dbReference type="InterPro" id="IPR020825">
    <property type="entry name" value="Phe-tRNA_synthase-like_B3/B4"/>
</dbReference>
<protein>
    <submittedName>
        <fullName evidence="2">B3/4 domain-containing protein</fullName>
    </submittedName>
</protein>
<organism evidence="2 3">
    <name type="scientific">Lapidilactobacillus achengensis</name>
    <dbReference type="NCBI Taxonomy" id="2486000"/>
    <lineage>
        <taxon>Bacteria</taxon>
        <taxon>Bacillati</taxon>
        <taxon>Bacillota</taxon>
        <taxon>Bacilli</taxon>
        <taxon>Lactobacillales</taxon>
        <taxon>Lactobacillaceae</taxon>
        <taxon>Lapidilactobacillus</taxon>
    </lineage>
</organism>
<dbReference type="SUPFAM" id="SSF56037">
    <property type="entry name" value="PheT/TilS domain"/>
    <property type="match status" value="1"/>
</dbReference>
<dbReference type="Pfam" id="PF03483">
    <property type="entry name" value="B3_4"/>
    <property type="match status" value="1"/>
</dbReference>
<evidence type="ECO:0000259" key="1">
    <source>
        <dbReference type="SMART" id="SM00873"/>
    </source>
</evidence>
<dbReference type="InterPro" id="IPR005146">
    <property type="entry name" value="B3/B4_tRNA-bd"/>
</dbReference>
<dbReference type="EMBL" id="JBHSSM010000014">
    <property type="protein sequence ID" value="MFC6314817.1"/>
    <property type="molecule type" value="Genomic_DNA"/>
</dbReference>
<feature type="domain" description="B3/B4 tRNA-binding" evidence="1">
    <location>
        <begin position="61"/>
        <end position="211"/>
    </location>
</feature>
<comment type="caution">
    <text evidence="2">The sequence shown here is derived from an EMBL/GenBank/DDBJ whole genome shotgun (WGS) entry which is preliminary data.</text>
</comment>
<dbReference type="RefSeq" id="WP_164511211.1">
    <property type="nucleotide sequence ID" value="NZ_JBHSSM010000014.1"/>
</dbReference>
<accession>A0ABW1ULJ3</accession>
<sequence length="228" mass="24046">MEITIAPELTQVVPKASLLVLDYQAEVTFSSPALQAKFIKLGAKQAARLDLPAIAQMPQIAATRAAYRALGKAQASYRNTAEAMLRRLVKGKELDQINNVVEINNLMSIFSGFSIGSYNLAALSGPITWRPAPAGATYAGIGKGQINIAALPTLFDAVGPFGNPTIDSRRAAVNFSTAIQPLMSVVYSFSGAEPLPALATIYARLLQENIGVTSVKARVITAAGSTPV</sequence>
<name>A0ABW1ULJ3_9LACO</name>
<reference evidence="3" key="1">
    <citation type="journal article" date="2019" name="Int. J. Syst. Evol. Microbiol.">
        <title>The Global Catalogue of Microorganisms (GCM) 10K type strain sequencing project: providing services to taxonomists for standard genome sequencing and annotation.</title>
        <authorList>
            <consortium name="The Broad Institute Genomics Platform"/>
            <consortium name="The Broad Institute Genome Sequencing Center for Infectious Disease"/>
            <person name="Wu L."/>
            <person name="Ma J."/>
        </authorList>
    </citation>
    <scope>NUCLEOTIDE SEQUENCE [LARGE SCALE GENOMIC DNA]</scope>
    <source>
        <strain evidence="3">CCM 8897</strain>
    </source>
</reference>
<evidence type="ECO:0000313" key="2">
    <source>
        <dbReference type="EMBL" id="MFC6314817.1"/>
    </source>
</evidence>
<dbReference type="Gene3D" id="3.50.40.10">
    <property type="entry name" value="Phenylalanyl-trna Synthetase, Chain B, domain 3"/>
    <property type="match status" value="1"/>
</dbReference>
<gene>
    <name evidence="2" type="ORF">ACFQHW_04445</name>
</gene>
<dbReference type="PANTHER" id="PTHR39209">
    <property type="match status" value="1"/>
</dbReference>
<keyword evidence="3" id="KW-1185">Reference proteome</keyword>
<proteinExistence type="predicted"/>
<evidence type="ECO:0000313" key="3">
    <source>
        <dbReference type="Proteomes" id="UP001596310"/>
    </source>
</evidence>
<dbReference type="PANTHER" id="PTHR39209:SF2">
    <property type="entry name" value="CYTOPLASMIC PROTEIN"/>
    <property type="match status" value="1"/>
</dbReference>
<dbReference type="SMART" id="SM00873">
    <property type="entry name" value="B3_4"/>
    <property type="match status" value="1"/>
</dbReference>
<dbReference type="Proteomes" id="UP001596310">
    <property type="component" value="Unassembled WGS sequence"/>
</dbReference>